<name>A0A7G1KDL3_9NOCA</name>
<dbReference type="AlphaFoldDB" id="A0A7G1KDL3"/>
<proteinExistence type="predicted"/>
<dbReference type="GeneID" id="80345584"/>
<organism evidence="1 2">
    <name type="scientific">Nocardia wallacei</name>
    <dbReference type="NCBI Taxonomy" id="480035"/>
    <lineage>
        <taxon>Bacteria</taxon>
        <taxon>Bacillati</taxon>
        <taxon>Actinomycetota</taxon>
        <taxon>Actinomycetes</taxon>
        <taxon>Mycobacteriales</taxon>
        <taxon>Nocardiaceae</taxon>
        <taxon>Nocardia</taxon>
    </lineage>
</organism>
<gene>
    <name evidence="1" type="ORF">NWFMUON74_09700</name>
</gene>
<keyword evidence="2" id="KW-1185">Reference proteome</keyword>
<accession>A0A7G1KDL3</accession>
<evidence type="ECO:0000313" key="2">
    <source>
        <dbReference type="Proteomes" id="UP000516173"/>
    </source>
</evidence>
<dbReference type="Proteomes" id="UP000516173">
    <property type="component" value="Chromosome"/>
</dbReference>
<protein>
    <submittedName>
        <fullName evidence="1">Uncharacterized protein</fullName>
    </submittedName>
</protein>
<dbReference type="EMBL" id="AP023396">
    <property type="protein sequence ID" value="BCK53198.1"/>
    <property type="molecule type" value="Genomic_DNA"/>
</dbReference>
<dbReference type="KEGG" id="nwl:NWFMUON74_09700"/>
<sequence length="134" mass="14618">MVTKPGIDFGQAEIQAFNNAIAAGEVHYDESAAKQAAQLYQTAIERLIEMRSKLYTLTDRTGFGGFPTGHELQQGFSNKARDGVDVITQLIDGAMRLQESYLRAGGLIEEADQTNGVRLKMLTEHGGTVISNNE</sequence>
<reference evidence="1 2" key="1">
    <citation type="submission" date="2020-08" db="EMBL/GenBank/DDBJ databases">
        <title>Genome Sequencing of Nocardia wallacei strain FMUON74 and assembly.</title>
        <authorList>
            <person name="Toyokawa M."/>
            <person name="Uesaka K."/>
        </authorList>
    </citation>
    <scope>NUCLEOTIDE SEQUENCE [LARGE SCALE GENOMIC DNA]</scope>
    <source>
        <strain evidence="1 2">FMUON74</strain>
    </source>
</reference>
<evidence type="ECO:0000313" key="1">
    <source>
        <dbReference type="EMBL" id="BCK53198.1"/>
    </source>
</evidence>
<dbReference type="RefSeq" id="WP_187686781.1">
    <property type="nucleotide sequence ID" value="NZ_AP023396.1"/>
</dbReference>